<evidence type="ECO:0000256" key="6">
    <source>
        <dbReference type="SAM" id="Phobius"/>
    </source>
</evidence>
<feature type="transmembrane region" description="Helical" evidence="6">
    <location>
        <begin position="183"/>
        <end position="203"/>
    </location>
</feature>
<feature type="transmembrane region" description="Helical" evidence="6">
    <location>
        <begin position="401"/>
        <end position="422"/>
    </location>
</feature>
<feature type="transmembrane region" description="Helical" evidence="6">
    <location>
        <begin position="126"/>
        <end position="143"/>
    </location>
</feature>
<proteinExistence type="predicted"/>
<sequence length="546" mass="59475">MAAASKAIVPDSERSHTYDGSGTEDSPFVVEFHKDDPGNPMSWGEARKWFTTTIVTFSVFAVTFTSSAYSVSAAKVFQDFDISTEVFTLGLSLFVLGFAIGPALWGPLANSAAANMIRSELYGRQMLWIITHIAMVAFMGGSAGSQNIATLLILRFFAGTFGGSPLVNSGGTIADIFPPAQRGLALTLYCVAPFLGPILGPIIGGFVSQGAGWRWVQGLCTIFIGVVGILGVIFVPETYGPVLLQRRAKKLAQADGKVYVSVLEKNQGPKTPREVFKRALFRPWIFLFLEPIVLIASLYMAIIYGTVYMFMSAMPIVYNEQRGWSEGIGGLSFLGIMVGIIFGLIYAIWDNNGRYTRLFKASMAESRLPPAAEARLPPAIVGGIALPIGMFAFAWTNYPSIHWSVSIILSAPFGFGCVLVILPIMNYLIDSYTIYAASVLAAAAIFRSIIGAVFPLFTAKMYHNLGIHWASSIPAFLTLACAPFPLVMYRYGREVRMKCKYSFEAAEMFRKMLLQQAGPAASEEKDEEGKRAEAKGDEETKDSSSE</sequence>
<evidence type="ECO:0000259" key="7">
    <source>
        <dbReference type="PROSITE" id="PS50850"/>
    </source>
</evidence>
<dbReference type="EMBL" id="BN001306">
    <property type="protein sequence ID" value="CBF83060.1"/>
    <property type="molecule type" value="Genomic_DNA"/>
</dbReference>
<dbReference type="PANTHER" id="PTHR23502">
    <property type="entry name" value="MAJOR FACILITATOR SUPERFAMILY"/>
    <property type="match status" value="1"/>
</dbReference>
<keyword evidence="3 6" id="KW-1133">Transmembrane helix</keyword>
<keyword evidence="9" id="KW-1185">Reference proteome</keyword>
<dbReference type="InterPro" id="IPR036259">
    <property type="entry name" value="MFS_trans_sf"/>
</dbReference>
<dbReference type="RefSeq" id="XP_660874.1">
    <property type="nucleotide sequence ID" value="XM_655782.1"/>
</dbReference>
<feature type="transmembrane region" description="Helical" evidence="6">
    <location>
        <begin position="215"/>
        <end position="236"/>
    </location>
</feature>
<reference evidence="9" key="1">
    <citation type="journal article" date="2005" name="Nature">
        <title>Sequencing of Aspergillus nidulans and comparative analysis with A. fumigatus and A. oryzae.</title>
        <authorList>
            <person name="Galagan J.E."/>
            <person name="Calvo S.E."/>
            <person name="Cuomo C."/>
            <person name="Ma L.J."/>
            <person name="Wortman J.R."/>
            <person name="Batzoglou S."/>
            <person name="Lee S.I."/>
            <person name="Basturkmen M."/>
            <person name="Spevak C.C."/>
            <person name="Clutterbuck J."/>
            <person name="Kapitonov V."/>
            <person name="Jurka J."/>
            <person name="Scazzocchio C."/>
            <person name="Farman M."/>
            <person name="Butler J."/>
            <person name="Purcell S."/>
            <person name="Harris S."/>
            <person name="Braus G.H."/>
            <person name="Draht O."/>
            <person name="Busch S."/>
            <person name="D'Enfert C."/>
            <person name="Bouchier C."/>
            <person name="Goldman G.H."/>
            <person name="Bell-Pedersen D."/>
            <person name="Griffiths-Jones S."/>
            <person name="Doonan J.H."/>
            <person name="Yu J."/>
            <person name="Vienken K."/>
            <person name="Pain A."/>
            <person name="Freitag M."/>
            <person name="Selker E.U."/>
            <person name="Archer D.B."/>
            <person name="Penalva M.A."/>
            <person name="Oakley B.R."/>
            <person name="Momany M."/>
            <person name="Tanaka T."/>
            <person name="Kumagai T."/>
            <person name="Asai K."/>
            <person name="Machida M."/>
            <person name="Nierman W.C."/>
            <person name="Denning D.W."/>
            <person name="Caddick M."/>
            <person name="Hynes M."/>
            <person name="Paoletti M."/>
            <person name="Fischer R."/>
            <person name="Miller B."/>
            <person name="Dyer P."/>
            <person name="Sachs M.S."/>
            <person name="Osmani S.A."/>
            <person name="Birren B.W."/>
        </authorList>
    </citation>
    <scope>NUCLEOTIDE SEQUENCE [LARGE SCALE GENOMIC DNA]</scope>
    <source>
        <strain evidence="9">FGSC A4 / ATCC 38163 / CBS 112.46 / NRRL 194 / M139</strain>
    </source>
</reference>
<dbReference type="AlphaFoldDB" id="Q5B860"/>
<accession>Q5B860</accession>
<dbReference type="InParanoid" id="Q5B860"/>
<dbReference type="GO" id="GO:0005886">
    <property type="term" value="C:plasma membrane"/>
    <property type="evidence" value="ECO:0000318"/>
    <property type="project" value="GO_Central"/>
</dbReference>
<dbReference type="InterPro" id="IPR011701">
    <property type="entry name" value="MFS"/>
</dbReference>
<gene>
    <name evidence="8" type="ORF">ANIA_03270</name>
</gene>
<comment type="subcellular location">
    <subcellularLocation>
        <location evidence="1">Membrane</location>
        <topology evidence="1">Multi-pass membrane protein</topology>
    </subcellularLocation>
</comment>
<dbReference type="Gene3D" id="1.20.1250.20">
    <property type="entry name" value="MFS general substrate transporter like domains"/>
    <property type="match status" value="1"/>
</dbReference>
<organism evidence="8 9">
    <name type="scientific">Emericella nidulans (strain FGSC A4 / ATCC 38163 / CBS 112.46 / NRRL 194 / M139)</name>
    <name type="common">Aspergillus nidulans</name>
    <dbReference type="NCBI Taxonomy" id="227321"/>
    <lineage>
        <taxon>Eukaryota</taxon>
        <taxon>Fungi</taxon>
        <taxon>Dikarya</taxon>
        <taxon>Ascomycota</taxon>
        <taxon>Pezizomycotina</taxon>
        <taxon>Eurotiomycetes</taxon>
        <taxon>Eurotiomycetidae</taxon>
        <taxon>Eurotiales</taxon>
        <taxon>Aspergillaceae</taxon>
        <taxon>Aspergillus</taxon>
        <taxon>Aspergillus subgen. Nidulantes</taxon>
    </lineage>
</organism>
<feature type="region of interest" description="Disordered" evidence="5">
    <location>
        <begin position="517"/>
        <end position="546"/>
    </location>
</feature>
<evidence type="ECO:0000256" key="2">
    <source>
        <dbReference type="ARBA" id="ARBA00022692"/>
    </source>
</evidence>
<feature type="domain" description="Major facilitator superfamily (MFS) profile" evidence="7">
    <location>
        <begin position="51"/>
        <end position="498"/>
    </location>
</feature>
<evidence type="ECO:0000256" key="5">
    <source>
        <dbReference type="SAM" id="MobiDB-lite"/>
    </source>
</evidence>
<dbReference type="PANTHER" id="PTHR23502:SF158">
    <property type="entry name" value="MULTIDRUG TRANSPORTER, PUTATIVE (AFU_ORTHOLOGUE AFUA_3G01890)-RELATED"/>
    <property type="match status" value="1"/>
</dbReference>
<reference evidence="9" key="2">
    <citation type="journal article" date="2009" name="Fungal Genet. Biol.">
        <title>The 2008 update of the Aspergillus nidulans genome annotation: a community effort.</title>
        <authorList>
            <person name="Wortman J.R."/>
            <person name="Gilsenan J.M."/>
            <person name="Joardar V."/>
            <person name="Deegan J."/>
            <person name="Clutterbuck J."/>
            <person name="Andersen M.R."/>
            <person name="Archer D."/>
            <person name="Bencina M."/>
            <person name="Braus G."/>
            <person name="Coutinho P."/>
            <person name="von Dohren H."/>
            <person name="Doonan J."/>
            <person name="Driessen A.J."/>
            <person name="Durek P."/>
            <person name="Espeso E."/>
            <person name="Fekete E."/>
            <person name="Flipphi M."/>
            <person name="Estrada C.G."/>
            <person name="Geysens S."/>
            <person name="Goldman G."/>
            <person name="de Groot P.W."/>
            <person name="Hansen K."/>
            <person name="Harris S.D."/>
            <person name="Heinekamp T."/>
            <person name="Helmstaedt K."/>
            <person name="Henrissat B."/>
            <person name="Hofmann G."/>
            <person name="Homan T."/>
            <person name="Horio T."/>
            <person name="Horiuchi H."/>
            <person name="James S."/>
            <person name="Jones M."/>
            <person name="Karaffa L."/>
            <person name="Karanyi Z."/>
            <person name="Kato M."/>
            <person name="Keller N."/>
            <person name="Kelly D.E."/>
            <person name="Kiel J.A."/>
            <person name="Kim J.M."/>
            <person name="van der Klei I.J."/>
            <person name="Klis F.M."/>
            <person name="Kovalchuk A."/>
            <person name="Krasevec N."/>
            <person name="Kubicek C.P."/>
            <person name="Liu B."/>
            <person name="Maccabe A."/>
            <person name="Meyer V."/>
            <person name="Mirabito P."/>
            <person name="Miskei M."/>
            <person name="Mos M."/>
            <person name="Mullins J."/>
            <person name="Nelson D.R."/>
            <person name="Nielsen J."/>
            <person name="Oakley B.R."/>
            <person name="Osmani S.A."/>
            <person name="Pakula T."/>
            <person name="Paszewski A."/>
            <person name="Paulsen I."/>
            <person name="Pilsyk S."/>
            <person name="Pocsi I."/>
            <person name="Punt P.J."/>
            <person name="Ram A.F."/>
            <person name="Ren Q."/>
            <person name="Robellet X."/>
            <person name="Robson G."/>
            <person name="Seiboth B."/>
            <person name="van Solingen P."/>
            <person name="Specht T."/>
            <person name="Sun J."/>
            <person name="Taheri-Talesh N."/>
            <person name="Takeshita N."/>
            <person name="Ussery D."/>
            <person name="vanKuyk P.A."/>
            <person name="Visser H."/>
            <person name="van de Vondervoort P.J."/>
            <person name="de Vries R.P."/>
            <person name="Walton J."/>
            <person name="Xiang X."/>
            <person name="Xiong Y."/>
            <person name="Zeng A.P."/>
            <person name="Brandt B.W."/>
            <person name="Cornell M.J."/>
            <person name="van den Hondel C.A."/>
            <person name="Visser J."/>
            <person name="Oliver S.G."/>
            <person name="Turner G."/>
        </authorList>
    </citation>
    <scope>GENOME REANNOTATION</scope>
    <source>
        <strain evidence="9">FGSC A4 / ATCC 38163 / CBS 112.46 / NRRL 194 / M139</strain>
    </source>
</reference>
<feature type="transmembrane region" description="Helical" evidence="6">
    <location>
        <begin position="284"/>
        <end position="307"/>
    </location>
</feature>
<dbReference type="InterPro" id="IPR020846">
    <property type="entry name" value="MFS_dom"/>
</dbReference>
<dbReference type="GO" id="GO:0022857">
    <property type="term" value="F:transmembrane transporter activity"/>
    <property type="evidence" value="ECO:0000318"/>
    <property type="project" value="GO_Central"/>
</dbReference>
<protein>
    <submittedName>
        <fullName evidence="8">MFS multidrug transporter, putative (AFU_orthologue AFUA_3G01890)</fullName>
    </submittedName>
</protein>
<accession>C8VI33</accession>
<feature type="compositionally biased region" description="Basic and acidic residues" evidence="5">
    <location>
        <begin position="527"/>
        <end position="546"/>
    </location>
</feature>
<keyword evidence="2 6" id="KW-0812">Transmembrane</keyword>
<feature type="transmembrane region" description="Helical" evidence="6">
    <location>
        <begin position="149"/>
        <end position="171"/>
    </location>
</feature>
<dbReference type="KEGG" id="ani:ANIA_03270"/>
<dbReference type="Proteomes" id="UP000000560">
    <property type="component" value="Chromosome VI"/>
</dbReference>
<evidence type="ECO:0000256" key="1">
    <source>
        <dbReference type="ARBA" id="ARBA00004141"/>
    </source>
</evidence>
<dbReference type="FunFam" id="1.20.1250.20:FF:000988">
    <property type="entry name" value="MFS multidrug transporter, putative"/>
    <property type="match status" value="1"/>
</dbReference>
<feature type="transmembrane region" description="Helical" evidence="6">
    <location>
        <begin position="469"/>
        <end position="491"/>
    </location>
</feature>
<dbReference type="GO" id="GO:0055085">
    <property type="term" value="P:transmembrane transport"/>
    <property type="evidence" value="ECO:0000318"/>
    <property type="project" value="GO_Central"/>
</dbReference>
<dbReference type="SUPFAM" id="SSF103473">
    <property type="entry name" value="MFS general substrate transporter"/>
    <property type="match status" value="1"/>
</dbReference>
<feature type="region of interest" description="Disordered" evidence="5">
    <location>
        <begin position="1"/>
        <end position="23"/>
    </location>
</feature>
<dbReference type="OMA" id="AMPIVYN"/>
<dbReference type="Pfam" id="PF07690">
    <property type="entry name" value="MFS_1"/>
    <property type="match status" value="1"/>
</dbReference>
<dbReference type="PROSITE" id="PS50850">
    <property type="entry name" value="MFS"/>
    <property type="match status" value="1"/>
</dbReference>
<dbReference type="HOGENOM" id="CLU_008455_11_6_1"/>
<evidence type="ECO:0000256" key="3">
    <source>
        <dbReference type="ARBA" id="ARBA00022989"/>
    </source>
</evidence>
<feature type="transmembrane region" description="Helical" evidence="6">
    <location>
        <begin position="376"/>
        <end position="395"/>
    </location>
</feature>
<feature type="transmembrane region" description="Helical" evidence="6">
    <location>
        <begin position="434"/>
        <end position="457"/>
    </location>
</feature>
<evidence type="ECO:0000313" key="9">
    <source>
        <dbReference type="Proteomes" id="UP000000560"/>
    </source>
</evidence>
<dbReference type="OrthoDB" id="446368at2759"/>
<feature type="transmembrane region" description="Helical" evidence="6">
    <location>
        <begin position="327"/>
        <end position="349"/>
    </location>
</feature>
<feature type="transmembrane region" description="Helical" evidence="6">
    <location>
        <begin position="49"/>
        <end position="74"/>
    </location>
</feature>
<evidence type="ECO:0000256" key="4">
    <source>
        <dbReference type="ARBA" id="ARBA00023136"/>
    </source>
</evidence>
<evidence type="ECO:0000313" key="8">
    <source>
        <dbReference type="EMBL" id="CBF83060.1"/>
    </source>
</evidence>
<dbReference type="eggNOG" id="KOG0255">
    <property type="taxonomic scope" value="Eukaryota"/>
</dbReference>
<name>Q5B860_EMENI</name>
<keyword evidence="4 6" id="KW-0472">Membrane</keyword>
<dbReference type="CDD" id="cd17323">
    <property type="entry name" value="MFS_Tpo1_MDR_like"/>
    <property type="match status" value="1"/>
</dbReference>
<feature type="transmembrane region" description="Helical" evidence="6">
    <location>
        <begin position="86"/>
        <end position="105"/>
    </location>
</feature>
<dbReference type="GeneID" id="2874505"/>